<organism evidence="1 2">
    <name type="scientific">Gossypium australe</name>
    <dbReference type="NCBI Taxonomy" id="47621"/>
    <lineage>
        <taxon>Eukaryota</taxon>
        <taxon>Viridiplantae</taxon>
        <taxon>Streptophyta</taxon>
        <taxon>Embryophyta</taxon>
        <taxon>Tracheophyta</taxon>
        <taxon>Spermatophyta</taxon>
        <taxon>Magnoliopsida</taxon>
        <taxon>eudicotyledons</taxon>
        <taxon>Gunneridae</taxon>
        <taxon>Pentapetalae</taxon>
        <taxon>rosids</taxon>
        <taxon>malvids</taxon>
        <taxon>Malvales</taxon>
        <taxon>Malvaceae</taxon>
        <taxon>Malvoideae</taxon>
        <taxon>Gossypium</taxon>
    </lineage>
</organism>
<keyword evidence="2" id="KW-1185">Reference proteome</keyword>
<dbReference type="AlphaFoldDB" id="A0A5B6WQ32"/>
<gene>
    <name evidence="1" type="ORF">EPI10_005547</name>
</gene>
<evidence type="ECO:0000313" key="2">
    <source>
        <dbReference type="Proteomes" id="UP000325315"/>
    </source>
</evidence>
<dbReference type="OrthoDB" id="1934939at2759"/>
<name>A0A5B6WQ32_9ROSI</name>
<proteinExistence type="predicted"/>
<protein>
    <submittedName>
        <fullName evidence="1">Rve domain-containing protein</fullName>
    </submittedName>
</protein>
<dbReference type="Proteomes" id="UP000325315">
    <property type="component" value="Unassembled WGS sequence"/>
</dbReference>
<dbReference type="EMBL" id="SMMG02000002">
    <property type="protein sequence ID" value="KAA3483366.1"/>
    <property type="molecule type" value="Genomic_DNA"/>
</dbReference>
<accession>A0A5B6WQ32</accession>
<reference evidence="2" key="1">
    <citation type="journal article" date="2019" name="Plant Biotechnol. J.">
        <title>Genome sequencing of the Australian wild diploid species Gossypium australe highlights disease resistance and delayed gland morphogenesis.</title>
        <authorList>
            <person name="Cai Y."/>
            <person name="Cai X."/>
            <person name="Wang Q."/>
            <person name="Wang P."/>
            <person name="Zhang Y."/>
            <person name="Cai C."/>
            <person name="Xu Y."/>
            <person name="Wang K."/>
            <person name="Zhou Z."/>
            <person name="Wang C."/>
            <person name="Geng S."/>
            <person name="Li B."/>
            <person name="Dong Q."/>
            <person name="Hou Y."/>
            <person name="Wang H."/>
            <person name="Ai P."/>
            <person name="Liu Z."/>
            <person name="Yi F."/>
            <person name="Sun M."/>
            <person name="An G."/>
            <person name="Cheng J."/>
            <person name="Zhang Y."/>
            <person name="Shi Q."/>
            <person name="Xie Y."/>
            <person name="Shi X."/>
            <person name="Chang Y."/>
            <person name="Huang F."/>
            <person name="Chen Y."/>
            <person name="Hong S."/>
            <person name="Mi L."/>
            <person name="Sun Q."/>
            <person name="Zhang L."/>
            <person name="Zhou B."/>
            <person name="Peng R."/>
            <person name="Zhang X."/>
            <person name="Liu F."/>
        </authorList>
    </citation>
    <scope>NUCLEOTIDE SEQUENCE [LARGE SCALE GENOMIC DNA]</scope>
    <source>
        <strain evidence="2">cv. PA1801</strain>
    </source>
</reference>
<evidence type="ECO:0000313" key="1">
    <source>
        <dbReference type="EMBL" id="KAA3483366.1"/>
    </source>
</evidence>
<sequence length="86" mass="9726">MNKKILTALKKRALQTAPHTTIGETTFSLVYVEKVVIRAEIGLRSHKTTHFDESANQEAIRLNLDLIDEVRETIEIRNAARAQQVA</sequence>
<comment type="caution">
    <text evidence="1">The sequence shown here is derived from an EMBL/GenBank/DDBJ whole genome shotgun (WGS) entry which is preliminary data.</text>
</comment>